<feature type="transmembrane region" description="Helical" evidence="2">
    <location>
        <begin position="1092"/>
        <end position="1116"/>
    </location>
</feature>
<dbReference type="SUPFAM" id="SSF56112">
    <property type="entry name" value="Protein kinase-like (PK-like)"/>
    <property type="match status" value="1"/>
</dbReference>
<feature type="compositionally biased region" description="Low complexity" evidence="1">
    <location>
        <begin position="1389"/>
        <end position="1403"/>
    </location>
</feature>
<protein>
    <recommendedName>
        <fullName evidence="3">Protein kinase domain-containing protein</fullName>
    </recommendedName>
</protein>
<dbReference type="PANTHER" id="PTHR24359">
    <property type="entry name" value="SERINE/THREONINE-PROTEIN KINASE SBK1"/>
    <property type="match status" value="1"/>
</dbReference>
<dbReference type="InterPro" id="IPR057352">
    <property type="entry name" value="TPR_TmcB/C"/>
</dbReference>
<dbReference type="Pfam" id="PF25474">
    <property type="entry name" value="TPR_TmcB"/>
    <property type="match status" value="1"/>
</dbReference>
<dbReference type="InterPro" id="IPR008271">
    <property type="entry name" value="Ser/Thr_kinase_AS"/>
</dbReference>
<proteinExistence type="predicted"/>
<feature type="transmembrane region" description="Helical" evidence="2">
    <location>
        <begin position="1649"/>
        <end position="1672"/>
    </location>
</feature>
<organism evidence="4 5">
    <name type="scientific">Paratrimastix pyriformis</name>
    <dbReference type="NCBI Taxonomy" id="342808"/>
    <lineage>
        <taxon>Eukaryota</taxon>
        <taxon>Metamonada</taxon>
        <taxon>Preaxostyla</taxon>
        <taxon>Paratrimastigidae</taxon>
        <taxon>Paratrimastix</taxon>
    </lineage>
</organism>
<dbReference type="Pfam" id="PF00069">
    <property type="entry name" value="Pkinase"/>
    <property type="match status" value="1"/>
</dbReference>
<feature type="transmembrane region" description="Helical" evidence="2">
    <location>
        <begin position="613"/>
        <end position="632"/>
    </location>
</feature>
<feature type="region of interest" description="Disordered" evidence="1">
    <location>
        <begin position="1571"/>
        <end position="1632"/>
    </location>
</feature>
<evidence type="ECO:0000313" key="4">
    <source>
        <dbReference type="EMBL" id="KAJ4460040.1"/>
    </source>
</evidence>
<keyword evidence="2" id="KW-1133">Transmembrane helix</keyword>
<sequence length="1747" mass="187453">MDRYAIESIPEESIAVYQVPGPPLMVKRCDFRPGAHGTVSSYHMLADSAGSSACRFMCRAVKKIIDCRELNALVRCRSFGKGSHPNIVKCYRWWKEGELYSFDMDQYETELFDLLSADGYVHHEERTKAVFRQLASALHHMHLCGVAHNDVKLENVLINTHATTEETTWTPVLIDLSCSTPAHQRLPRFVGSVPAAAPEVLRMGPPFDPRASDVWALGIVLHALVTGAFPWDAAVDSPKQRHRPGDERVLPTDPRFCAYSQNGTLVCADSFHPSMDDLSFPLLDSTGLHTPSANVSPNVTGFFFCVVCGRSAGGFTLGPPGSRGVGAPEQARGGHERGLQVQEYITLGLFLEPFLNKFERGIFNIFYLGRLESPLPRLKTAFFIIQTLQLFFQLVAIPAVFSLSLWVQIPIWVLDASLTRLTLGVLYALFGVAAFATLAAAVVSVVLGLVVTKDTGAAQWPLRIVRGFYFLLSWILFVPAFGIFLDVVDCTYRPGGVVTHDLFPTVACWALPHAVPSALSLLLILVFLVFAAGNALFVFPSAGFDSRSRGRFDLLVVRLPSPTSAPYAAQSLMPLPLRPSALSSAPTVVAQLLAKCLIVCAERVLTVHTVLRVVLIMASTGVVLVMLLWMLPYHTRLANMMFMGEYWVCFLAALEWSILHLALPQYADGWVPFVILMGASLNPQPPSLEGEKGGPSSPGFHFSSNNRFHLRRAADIRYTATLALNRADVRRLLSTIQPAVTPNTPGPRILCPPQLLPALLAACQISHIRMSALAPPPITPTAGEGTTASSAALEDGAQLLGGDLPSADAVVARCRWSLSVEWATRFLRWKETVGDARLQALAKAIYAKGTTKFPESHGLLLNYAEFLYVRPLPAMPTCPTCPSCGTYYHPWTPPTCISYSKISAALCSLRDHSHRLARVWAFLMRPHLDVQSLPPLLDSAVAHANTALEAYSSLIKSFPTNVPLLRAYGSLLQDLYGDTDLSDTLFIQADQLEEEKGGGGGTGGTDGESMAGHSVANTAKKGSLGRAPSVASRQTRSQMSLTMGEGGTGFDYRSVIAFLLRRHKGAAAHDASSEDGAEEVTGGCTPLRATTWAVFLLTVVTVAFLAGCLVILYTAVDASNDMGAILVGNSNCSVMVQKMAYVSRKIFESMMEGGTLRPDGSYNVDNFTLSAFWKPKVQGWVAKLTVLANTMNTIIQATGARGALREAWTVRPMPPSTPRVVTDFIPLPSSSRLPGISLAPLAGQTWEYPVALPVVSEGVLTTINFATANLWALAEDMIGKSRHVGLSGIAQLDPGQHETSPFYTGACALLFFLGGVLINYLSLRYVARERRGVMAFYTNLPRDVVRAEYARLKKNKEAEETGPHPASPPAANRGCAAAGGDELRGTNTPDCRPARAASADAPPQTLEEVDDEASGDMVAPPSLVPPRGAGTASPARRSPVLGSAVTSSPVVPDDEGTEGGDVVAPSPVSMAVPATPLMAPGPLPLGPDLHKRMQVSLEDLPTSSDEDADGGSPESRRRGHPSLRHPSATGAVGGLPATASIPENPLASLLAMTQASQQAASASLLPPLSDRANQVDEQEEEGRPTVASLTTAPVPKLSSGEAADSEKDGGGAEGEDEGEEKSEARLEAESKRKEAVRKLPATAVISKNLIIRLTVAVVFSTFFILGTGFVGYSQASSVTPFFGQVAAYGARGAQLAQTNVLVYQLIYNHTIAYSPFAGVDPAVVARVRYLSVSTHPGRDSSYLLSVA</sequence>
<evidence type="ECO:0000256" key="1">
    <source>
        <dbReference type="SAM" id="MobiDB-lite"/>
    </source>
</evidence>
<evidence type="ECO:0000259" key="3">
    <source>
        <dbReference type="PROSITE" id="PS50011"/>
    </source>
</evidence>
<dbReference type="Proteomes" id="UP001141327">
    <property type="component" value="Unassembled WGS sequence"/>
</dbReference>
<feature type="transmembrane region" description="Helical" evidence="2">
    <location>
        <begin position="380"/>
        <end position="407"/>
    </location>
</feature>
<dbReference type="EMBL" id="JAPMOS010000015">
    <property type="protein sequence ID" value="KAJ4460040.1"/>
    <property type="molecule type" value="Genomic_DNA"/>
</dbReference>
<name>A0ABQ8UR62_9EUKA</name>
<feature type="transmembrane region" description="Helical" evidence="2">
    <location>
        <begin position="464"/>
        <end position="485"/>
    </location>
</feature>
<dbReference type="PROSITE" id="PS00108">
    <property type="entry name" value="PROTEIN_KINASE_ST"/>
    <property type="match status" value="1"/>
</dbReference>
<evidence type="ECO:0000313" key="5">
    <source>
        <dbReference type="Proteomes" id="UP001141327"/>
    </source>
</evidence>
<feature type="domain" description="Protein kinase" evidence="3">
    <location>
        <begin position="1"/>
        <end position="303"/>
    </location>
</feature>
<feature type="compositionally biased region" description="Basic and acidic residues" evidence="1">
    <location>
        <begin position="1621"/>
        <end position="1632"/>
    </location>
</feature>
<feature type="transmembrane region" description="Helical" evidence="2">
    <location>
        <begin position="427"/>
        <end position="452"/>
    </location>
</feature>
<feature type="compositionally biased region" description="Polar residues" evidence="1">
    <location>
        <begin position="1031"/>
        <end position="1041"/>
    </location>
</feature>
<comment type="caution">
    <text evidence="4">The sequence shown here is derived from an EMBL/GenBank/DDBJ whole genome shotgun (WGS) entry which is preliminary data.</text>
</comment>
<dbReference type="InterPro" id="IPR011009">
    <property type="entry name" value="Kinase-like_dom_sf"/>
</dbReference>
<reference evidence="4" key="1">
    <citation type="journal article" date="2022" name="bioRxiv">
        <title>Genomics of Preaxostyla Flagellates Illuminates Evolutionary Transitions and the Path Towards Mitochondrial Loss.</title>
        <authorList>
            <person name="Novak L.V.F."/>
            <person name="Treitli S.C."/>
            <person name="Pyrih J."/>
            <person name="Halakuc P."/>
            <person name="Pipaliya S.V."/>
            <person name="Vacek V."/>
            <person name="Brzon O."/>
            <person name="Soukal P."/>
            <person name="Eme L."/>
            <person name="Dacks J.B."/>
            <person name="Karnkowska A."/>
            <person name="Elias M."/>
            <person name="Hampl V."/>
        </authorList>
    </citation>
    <scope>NUCLEOTIDE SEQUENCE</scope>
    <source>
        <strain evidence="4">RCP-MX</strain>
    </source>
</reference>
<feature type="region of interest" description="Disordered" evidence="1">
    <location>
        <begin position="1356"/>
        <end position="1468"/>
    </location>
</feature>
<feature type="region of interest" description="Disordered" evidence="1">
    <location>
        <begin position="1500"/>
        <end position="1539"/>
    </location>
</feature>
<accession>A0ABQ8UR62</accession>
<dbReference type="PROSITE" id="PS50011">
    <property type="entry name" value="PROTEIN_KINASE_DOM"/>
    <property type="match status" value="1"/>
</dbReference>
<keyword evidence="5" id="KW-1185">Reference proteome</keyword>
<dbReference type="SMART" id="SM00220">
    <property type="entry name" value="S_TKc"/>
    <property type="match status" value="1"/>
</dbReference>
<feature type="region of interest" description="Disordered" evidence="1">
    <location>
        <begin position="994"/>
        <end position="1042"/>
    </location>
</feature>
<keyword evidence="2" id="KW-0812">Transmembrane</keyword>
<keyword evidence="2" id="KW-0472">Membrane</keyword>
<dbReference type="InterPro" id="IPR000719">
    <property type="entry name" value="Prot_kinase_dom"/>
</dbReference>
<feature type="transmembrane region" description="Helical" evidence="2">
    <location>
        <begin position="1302"/>
        <end position="1321"/>
    </location>
</feature>
<feature type="transmembrane region" description="Helical" evidence="2">
    <location>
        <begin position="519"/>
        <end position="539"/>
    </location>
</feature>
<dbReference type="PANTHER" id="PTHR24359:SF1">
    <property type="entry name" value="INHIBITOR OF NUCLEAR FACTOR KAPPA-B KINASE EPSILON SUBUNIT HOMOLOG 1-RELATED"/>
    <property type="match status" value="1"/>
</dbReference>
<dbReference type="Gene3D" id="1.10.510.10">
    <property type="entry name" value="Transferase(Phosphotransferase) domain 1"/>
    <property type="match status" value="1"/>
</dbReference>
<evidence type="ECO:0000256" key="2">
    <source>
        <dbReference type="SAM" id="Phobius"/>
    </source>
</evidence>
<gene>
    <name evidence="4" type="ORF">PAPYR_3755</name>
</gene>